<keyword evidence="5" id="KW-0964">Secreted</keyword>
<evidence type="ECO:0000256" key="5">
    <source>
        <dbReference type="ARBA" id="ARBA00022525"/>
    </source>
</evidence>
<dbReference type="SUPFAM" id="SSF50814">
    <property type="entry name" value="Lipocalins"/>
    <property type="match status" value="1"/>
</dbReference>
<dbReference type="CDD" id="cd19437">
    <property type="entry name" value="lipocalin_apoD-like"/>
    <property type="match status" value="1"/>
</dbReference>
<feature type="domain" description="Lipocalin/cytosolic fatty-acid binding" evidence="11">
    <location>
        <begin position="36"/>
        <end position="169"/>
    </location>
</feature>
<sequence>MNNYIVLFVLISILHFSQSQVPGFGRFPAVSIVQNFDVHRYMGLWYEVRKYPFIFQLGGRCTTAEYTLQADSTVKVVNTQVRNGAEDSVIGSATLVKPGVGSLTVSFPEAPFTSEGNYNVLYTDYNNLAVVYSCSSFLGFLNAKSVWILSRQRFPTSDLFEKAYEVLRDNDVSTIFLSQTNQKDCPERVTFNAV</sequence>
<evidence type="ECO:0000313" key="12">
    <source>
        <dbReference type="EMBL" id="CAG9812006.1"/>
    </source>
</evidence>
<keyword evidence="4" id="KW-0813">Transport</keyword>
<evidence type="ECO:0000256" key="7">
    <source>
        <dbReference type="ARBA" id="ARBA00023121"/>
    </source>
</evidence>
<dbReference type="PANTHER" id="PTHR10612:SF34">
    <property type="entry name" value="APOLIPOPROTEIN D"/>
    <property type="match status" value="1"/>
</dbReference>
<evidence type="ECO:0000256" key="1">
    <source>
        <dbReference type="ARBA" id="ARBA00004613"/>
    </source>
</evidence>
<dbReference type="InterPro" id="IPR000566">
    <property type="entry name" value="Lipocln_cytosolic_FA-bd_dom"/>
</dbReference>
<keyword evidence="9" id="KW-0325">Glycoprotein</keyword>
<evidence type="ECO:0000256" key="3">
    <source>
        <dbReference type="ARBA" id="ARBA00019890"/>
    </source>
</evidence>
<dbReference type="PROSITE" id="PS00213">
    <property type="entry name" value="LIPOCALIN"/>
    <property type="match status" value="1"/>
</dbReference>
<dbReference type="GO" id="GO:0008289">
    <property type="term" value="F:lipid binding"/>
    <property type="evidence" value="ECO:0007669"/>
    <property type="project" value="UniProtKB-KW"/>
</dbReference>
<protein>
    <recommendedName>
        <fullName evidence="3">Apolipoprotein D</fullName>
    </recommendedName>
</protein>
<evidence type="ECO:0000256" key="2">
    <source>
        <dbReference type="ARBA" id="ARBA00006889"/>
    </source>
</evidence>
<reference evidence="12" key="1">
    <citation type="submission" date="2022-01" db="EMBL/GenBank/DDBJ databases">
        <authorList>
            <person name="King R."/>
        </authorList>
    </citation>
    <scope>NUCLEOTIDE SEQUENCE</scope>
</reference>
<dbReference type="InterPro" id="IPR022272">
    <property type="entry name" value="Lipocalin_CS"/>
</dbReference>
<comment type="similarity">
    <text evidence="2 10">Belongs to the calycin superfamily. Lipocalin family.</text>
</comment>
<evidence type="ECO:0000259" key="11">
    <source>
        <dbReference type="Pfam" id="PF08212"/>
    </source>
</evidence>
<dbReference type="GO" id="GO:0005737">
    <property type="term" value="C:cytoplasm"/>
    <property type="evidence" value="ECO:0007669"/>
    <property type="project" value="TreeGrafter"/>
</dbReference>
<dbReference type="OrthoDB" id="565904at2759"/>
<dbReference type="EMBL" id="OU895880">
    <property type="protein sequence ID" value="CAG9812006.1"/>
    <property type="molecule type" value="Genomic_DNA"/>
</dbReference>
<comment type="subcellular location">
    <subcellularLocation>
        <location evidence="1">Secreted</location>
    </subcellularLocation>
</comment>
<name>A0A9N9S976_9DIPT</name>
<keyword evidence="8" id="KW-1015">Disulfide bond</keyword>
<evidence type="ECO:0000256" key="8">
    <source>
        <dbReference type="ARBA" id="ARBA00023157"/>
    </source>
</evidence>
<dbReference type="InterPro" id="IPR003057">
    <property type="entry name" value="Invtbrt_color"/>
</dbReference>
<dbReference type="Gene3D" id="2.40.128.20">
    <property type="match status" value="1"/>
</dbReference>
<reference evidence="12" key="2">
    <citation type="submission" date="2022-10" db="EMBL/GenBank/DDBJ databases">
        <authorList>
            <consortium name="ENA_rothamsted_submissions"/>
            <consortium name="culmorum"/>
            <person name="King R."/>
        </authorList>
    </citation>
    <scope>NUCLEOTIDE SEQUENCE</scope>
</reference>
<keyword evidence="13" id="KW-1185">Reference proteome</keyword>
<evidence type="ECO:0000256" key="6">
    <source>
        <dbReference type="ARBA" id="ARBA00022729"/>
    </source>
</evidence>
<dbReference type="Proteomes" id="UP001153620">
    <property type="component" value="Chromosome 4"/>
</dbReference>
<feature type="chain" id="PRO_5040557329" description="Apolipoprotein D" evidence="10">
    <location>
        <begin position="20"/>
        <end position="194"/>
    </location>
</feature>
<keyword evidence="6 10" id="KW-0732">Signal</keyword>
<dbReference type="InterPro" id="IPR022271">
    <property type="entry name" value="Lipocalin_ApoD"/>
</dbReference>
<dbReference type="InterPro" id="IPR012674">
    <property type="entry name" value="Calycin"/>
</dbReference>
<dbReference type="PRINTS" id="PR01273">
    <property type="entry name" value="INVTBRTCOLOR"/>
</dbReference>
<evidence type="ECO:0000256" key="9">
    <source>
        <dbReference type="ARBA" id="ARBA00023180"/>
    </source>
</evidence>
<organism evidence="12 13">
    <name type="scientific">Chironomus riparius</name>
    <dbReference type="NCBI Taxonomy" id="315576"/>
    <lineage>
        <taxon>Eukaryota</taxon>
        <taxon>Metazoa</taxon>
        <taxon>Ecdysozoa</taxon>
        <taxon>Arthropoda</taxon>
        <taxon>Hexapoda</taxon>
        <taxon>Insecta</taxon>
        <taxon>Pterygota</taxon>
        <taxon>Neoptera</taxon>
        <taxon>Endopterygota</taxon>
        <taxon>Diptera</taxon>
        <taxon>Nematocera</taxon>
        <taxon>Chironomoidea</taxon>
        <taxon>Chironomidae</taxon>
        <taxon>Chironominae</taxon>
        <taxon>Chironomus</taxon>
    </lineage>
</organism>
<dbReference type="FunFam" id="2.40.128.20:FF:000003">
    <property type="entry name" value="Apolipoprotein D"/>
    <property type="match status" value="1"/>
</dbReference>
<dbReference type="GO" id="GO:0000302">
    <property type="term" value="P:response to reactive oxygen species"/>
    <property type="evidence" value="ECO:0007669"/>
    <property type="project" value="TreeGrafter"/>
</dbReference>
<proteinExistence type="inferred from homology"/>
<dbReference type="PANTHER" id="PTHR10612">
    <property type="entry name" value="APOLIPOPROTEIN D"/>
    <property type="match status" value="1"/>
</dbReference>
<keyword evidence="7" id="KW-0446">Lipid-binding</keyword>
<feature type="signal peptide" evidence="10">
    <location>
        <begin position="1"/>
        <end position="19"/>
    </location>
</feature>
<evidence type="ECO:0000256" key="4">
    <source>
        <dbReference type="ARBA" id="ARBA00022448"/>
    </source>
</evidence>
<dbReference type="GO" id="GO:0031409">
    <property type="term" value="F:pigment binding"/>
    <property type="evidence" value="ECO:0007669"/>
    <property type="project" value="InterPro"/>
</dbReference>
<evidence type="ECO:0000256" key="10">
    <source>
        <dbReference type="PIRNR" id="PIRNR036893"/>
    </source>
</evidence>
<evidence type="ECO:0000313" key="13">
    <source>
        <dbReference type="Proteomes" id="UP001153620"/>
    </source>
</evidence>
<dbReference type="GO" id="GO:0005576">
    <property type="term" value="C:extracellular region"/>
    <property type="evidence" value="ECO:0007669"/>
    <property type="project" value="UniProtKB-SubCell"/>
</dbReference>
<dbReference type="AlphaFoldDB" id="A0A9N9S976"/>
<dbReference type="Pfam" id="PF08212">
    <property type="entry name" value="Lipocalin_2"/>
    <property type="match status" value="1"/>
</dbReference>
<dbReference type="GO" id="GO:0006629">
    <property type="term" value="P:lipid metabolic process"/>
    <property type="evidence" value="ECO:0007669"/>
    <property type="project" value="TreeGrafter"/>
</dbReference>
<dbReference type="PIRSF" id="PIRSF036893">
    <property type="entry name" value="Lipocalin_ApoD"/>
    <property type="match status" value="1"/>
</dbReference>
<accession>A0A9N9S976</accession>
<gene>
    <name evidence="12" type="ORF">CHIRRI_LOCUS14813</name>
</gene>